<dbReference type="GO" id="GO:0006526">
    <property type="term" value="P:L-arginine biosynthetic process"/>
    <property type="evidence" value="ECO:0007669"/>
    <property type="project" value="UniProtKB-UniPathway"/>
</dbReference>
<protein>
    <submittedName>
        <fullName evidence="1">Argininosuccinate synthase</fullName>
    </submittedName>
</protein>
<dbReference type="Gene3D" id="3.90.1260.10">
    <property type="entry name" value="Argininosuccinate synthetase, chain A, domain 2"/>
    <property type="match status" value="1"/>
</dbReference>
<reference evidence="1 2" key="1">
    <citation type="journal article" date="2018" name="PLoS Pathog.">
        <title>Evolution of structural diversity of trichothecenes, a family of toxins produced by plant pathogenic and entomopathogenic fungi.</title>
        <authorList>
            <person name="Proctor R.H."/>
            <person name="McCormick S.P."/>
            <person name="Kim H.S."/>
            <person name="Cardoza R.E."/>
            <person name="Stanley A.M."/>
            <person name="Lindo L."/>
            <person name="Kelly A."/>
            <person name="Brown D.W."/>
            <person name="Lee T."/>
            <person name="Vaughan M.M."/>
            <person name="Alexander N.J."/>
            <person name="Busman M."/>
            <person name="Gutierrez S."/>
        </authorList>
    </citation>
    <scope>NUCLEOTIDE SEQUENCE [LARGE SCALE GENOMIC DNA]</scope>
    <source>
        <strain evidence="1 2">NRRL 3299</strain>
    </source>
</reference>
<evidence type="ECO:0000313" key="1">
    <source>
        <dbReference type="EMBL" id="RGP74017.1"/>
    </source>
</evidence>
<sequence>MFVVITSKNLDSEHSSLHHKAITPCKAYSETTQQRDVEPIDNEGLSKKAAHSGTPFRCLGGRDRLVKEGVMPAIRAHASPDVRSAISREDKAKELSTVGLTFLSDLKLSGDENLWCQKFERGPLDDPENFIIPEAAYQWTRRNMECSPQRPTLNFKDGNLVSINGKKLPLIEAKVLDVREDPAAAIIMDAQRHLEVATLESKALY</sequence>
<dbReference type="InterPro" id="IPR024074">
    <property type="entry name" value="AS_cat/multimer_dom_body"/>
</dbReference>
<dbReference type="AlphaFoldDB" id="A0A395SPE1"/>
<dbReference type="Proteomes" id="UP000266152">
    <property type="component" value="Unassembled WGS sequence"/>
</dbReference>
<proteinExistence type="predicted"/>
<dbReference type="EMBL" id="PXOF01000023">
    <property type="protein sequence ID" value="RGP74017.1"/>
    <property type="molecule type" value="Genomic_DNA"/>
</dbReference>
<gene>
    <name evidence="1" type="ORF">FSPOR_1711</name>
</gene>
<accession>A0A395SPE1</accession>
<evidence type="ECO:0000313" key="2">
    <source>
        <dbReference type="Proteomes" id="UP000266152"/>
    </source>
</evidence>
<name>A0A395SPE1_FUSSP</name>
<comment type="caution">
    <text evidence="1">The sequence shown here is derived from an EMBL/GenBank/DDBJ whole genome shotgun (WGS) entry which is preliminary data.</text>
</comment>
<keyword evidence="2" id="KW-1185">Reference proteome</keyword>
<dbReference type="GO" id="GO:0004055">
    <property type="term" value="F:argininosuccinate synthase activity"/>
    <property type="evidence" value="ECO:0007669"/>
    <property type="project" value="InterPro"/>
</dbReference>
<dbReference type="STRING" id="5514.A0A395SPE1"/>
<dbReference type="UniPathway" id="UPA00068">
    <property type="reaction ID" value="UER00113"/>
</dbReference>
<dbReference type="SUPFAM" id="SSF69864">
    <property type="entry name" value="Argininosuccinate synthetase, C-terminal domain"/>
    <property type="match status" value="1"/>
</dbReference>
<organism evidence="1 2">
    <name type="scientific">Fusarium sporotrichioides</name>
    <dbReference type="NCBI Taxonomy" id="5514"/>
    <lineage>
        <taxon>Eukaryota</taxon>
        <taxon>Fungi</taxon>
        <taxon>Dikarya</taxon>
        <taxon>Ascomycota</taxon>
        <taxon>Pezizomycotina</taxon>
        <taxon>Sordariomycetes</taxon>
        <taxon>Hypocreomycetidae</taxon>
        <taxon>Hypocreales</taxon>
        <taxon>Nectriaceae</taxon>
        <taxon>Fusarium</taxon>
    </lineage>
</organism>